<feature type="transmembrane region" description="Helical" evidence="1">
    <location>
        <begin position="47"/>
        <end position="65"/>
    </location>
</feature>
<accession>A0ABD5DW11</accession>
<feature type="transmembrane region" description="Helical" evidence="1">
    <location>
        <begin position="72"/>
        <end position="90"/>
    </location>
</feature>
<dbReference type="AlphaFoldDB" id="A0ABD5DW11"/>
<feature type="transmembrane region" description="Helical" evidence="1">
    <location>
        <begin position="21"/>
        <end position="41"/>
    </location>
</feature>
<feature type="non-terminal residue" evidence="2">
    <location>
        <position position="110"/>
    </location>
</feature>
<reference evidence="2" key="1">
    <citation type="submission" date="2019-07" db="EMBL/GenBank/DDBJ databases">
        <title>Biological characteristics of mucoid Acinetobacter baumannii from a general hospital in China.</title>
        <authorList>
            <person name="Hua X."/>
            <person name="Yu Y."/>
        </authorList>
    </citation>
    <scope>NUCLEOTIDE SEQUENCE</scope>
    <source>
        <strain evidence="2">N8</strain>
    </source>
</reference>
<proteinExistence type="predicted"/>
<evidence type="ECO:0000313" key="2">
    <source>
        <dbReference type="EMBL" id="MDR8433546.1"/>
    </source>
</evidence>
<keyword evidence="1" id="KW-1133">Transmembrane helix</keyword>
<comment type="caution">
    <text evidence="2">The sequence shown here is derived from an EMBL/GenBank/DDBJ whole genome shotgun (WGS) entry which is preliminary data.</text>
</comment>
<name>A0ABD5DW11_ACIBA</name>
<evidence type="ECO:0000256" key="1">
    <source>
        <dbReference type="SAM" id="Phobius"/>
    </source>
</evidence>
<dbReference type="EMBL" id="VMAF01000455">
    <property type="protein sequence ID" value="MDR8433546.1"/>
    <property type="molecule type" value="Genomic_DNA"/>
</dbReference>
<gene>
    <name evidence="2" type="ORF">FPK63_21150</name>
</gene>
<keyword evidence="1" id="KW-0472">Membrane</keyword>
<protein>
    <submittedName>
        <fullName evidence="2">FUSC family protein</fullName>
    </submittedName>
</protein>
<organism evidence="2">
    <name type="scientific">Acinetobacter baumannii</name>
    <dbReference type="NCBI Taxonomy" id="470"/>
    <lineage>
        <taxon>Bacteria</taxon>
        <taxon>Pseudomonadati</taxon>
        <taxon>Pseudomonadota</taxon>
        <taxon>Gammaproteobacteria</taxon>
        <taxon>Moraxellales</taxon>
        <taxon>Moraxellaceae</taxon>
        <taxon>Acinetobacter</taxon>
        <taxon>Acinetobacter calcoaceticus/baumannii complex</taxon>
    </lineage>
</organism>
<dbReference type="Pfam" id="PF04632">
    <property type="entry name" value="FUSC"/>
    <property type="match status" value="1"/>
</dbReference>
<dbReference type="InterPro" id="IPR006726">
    <property type="entry name" value="PHBA_efflux_AaeB/fusaric-R"/>
</dbReference>
<sequence length="110" mass="11959">MNLQTLSWRALPWVKATRPQWRYALRNGIAMCLALSIAYALDLDEPYWAMTSAAVVSFPAVGGVISKSFGRIAGSLLGACAALLLAGHTLNDPWLFLFSISGWLALCTWA</sequence>
<keyword evidence="1" id="KW-0812">Transmembrane</keyword>